<accession>A0ABT6ELS3</accession>
<comment type="caution">
    <text evidence="1">The sequence shown here is derived from an EMBL/GenBank/DDBJ whole genome shotgun (WGS) entry which is preliminary data.</text>
</comment>
<proteinExistence type="predicted"/>
<organism evidence="1 2">
    <name type="scientific">Klebsiella huaxiensis</name>
    <dbReference type="NCBI Taxonomy" id="2153354"/>
    <lineage>
        <taxon>Bacteria</taxon>
        <taxon>Pseudomonadati</taxon>
        <taxon>Pseudomonadota</taxon>
        <taxon>Gammaproteobacteria</taxon>
        <taxon>Enterobacterales</taxon>
        <taxon>Enterobacteriaceae</taxon>
        <taxon>Klebsiella/Raoultella group</taxon>
        <taxon>Klebsiella</taxon>
    </lineage>
</organism>
<evidence type="ECO:0000313" key="2">
    <source>
        <dbReference type="Proteomes" id="UP001075001"/>
    </source>
</evidence>
<geneLocation type="plasmid" evidence="1">
    <name>pZRKH-FIA</name>
</geneLocation>
<reference evidence="1" key="1">
    <citation type="submission" date="2023-03" db="EMBL/GenBank/DDBJ databases">
        <title>identification of new KPC variant in Klebsiella huaxiensis from the Hospital Sewage Samples in China.</title>
        <authorList>
            <person name="Wu Y."/>
        </authorList>
    </citation>
    <scope>NUCLEOTIDE SEQUENCE</scope>
    <source>
        <strain evidence="1">ZR-9</strain>
    </source>
</reference>
<evidence type="ECO:0000313" key="1">
    <source>
        <dbReference type="EMBL" id="MDG1646301.1"/>
    </source>
</evidence>
<keyword evidence="2" id="KW-1185">Reference proteome</keyword>
<dbReference type="Proteomes" id="UP001075001">
    <property type="component" value="Unassembled WGS sequence"/>
</dbReference>
<gene>
    <name evidence="1" type="ORF">OXR69_031320</name>
</gene>
<sequence>MGNPTFRSFNDVLRELEDVYGHQELWLYSGMTDVTPTEVINDKHNWKSPKILKRNGRMVAERMDNSDLWQLVGDYKIPLSQHCVPPWQSCQINKKFKAYYSIVS</sequence>
<protein>
    <submittedName>
        <fullName evidence="1">Uncharacterized protein</fullName>
    </submittedName>
</protein>
<name>A0ABT6ELS3_9ENTR</name>
<dbReference type="RefSeq" id="WP_047046586.1">
    <property type="nucleotide sequence ID" value="NZ_JAPQEX020000003.1"/>
</dbReference>
<keyword evidence="1" id="KW-0614">Plasmid</keyword>
<dbReference type="EMBL" id="JAPQEX020000003">
    <property type="protein sequence ID" value="MDG1646301.1"/>
    <property type="molecule type" value="Genomic_DNA"/>
</dbReference>